<accession>A0A1Q8Q230</accession>
<protein>
    <submittedName>
        <fullName evidence="2">Uncharacterized protein</fullName>
    </submittedName>
</protein>
<keyword evidence="3" id="KW-1185">Reference proteome</keyword>
<evidence type="ECO:0000313" key="2">
    <source>
        <dbReference type="EMBL" id="OLN21403.1"/>
    </source>
</evidence>
<gene>
    <name evidence="2" type="ORF">BTO30_14885</name>
</gene>
<dbReference type="AlphaFoldDB" id="A0A1Q8Q230"/>
<feature type="compositionally biased region" description="Polar residues" evidence="1">
    <location>
        <begin position="1"/>
        <end position="12"/>
    </location>
</feature>
<feature type="region of interest" description="Disordered" evidence="1">
    <location>
        <begin position="1"/>
        <end position="43"/>
    </location>
</feature>
<dbReference type="OrthoDB" id="2973666at2"/>
<comment type="caution">
    <text evidence="2">The sequence shown here is derived from an EMBL/GenBank/DDBJ whole genome shotgun (WGS) entry which is preliminary data.</text>
</comment>
<dbReference type="EMBL" id="MSDU01000048">
    <property type="protein sequence ID" value="OLN21403.1"/>
    <property type="molecule type" value="Genomic_DNA"/>
</dbReference>
<sequence length="121" mass="13720">MTNSGTDSQVNQVDKKSEATDTNSKTPKKPVEKRQNVKRNEQESLIYCGPNLPNNMLQRYAVFIDGIPEYLKDEVTKCEEIKMLLVPVEKFAGIEQKIGQNGTVENARFKAVLKYLKEQAV</sequence>
<feature type="compositionally biased region" description="Basic and acidic residues" evidence="1">
    <location>
        <begin position="29"/>
        <end position="42"/>
    </location>
</feature>
<dbReference type="RefSeq" id="WP_075399499.1">
    <property type="nucleotide sequence ID" value="NZ_MSDU01000048.1"/>
</dbReference>
<evidence type="ECO:0000256" key="1">
    <source>
        <dbReference type="SAM" id="MobiDB-lite"/>
    </source>
</evidence>
<dbReference type="STRING" id="1714264.BTO30_14885"/>
<reference evidence="2 3" key="1">
    <citation type="submission" date="2016-12" db="EMBL/GenBank/DDBJ databases">
        <title>Domibacillus antri genome sequencing.</title>
        <authorList>
            <person name="Verma A."/>
            <person name="Krishnamurthi S."/>
        </authorList>
    </citation>
    <scope>NUCLEOTIDE SEQUENCE [LARGE SCALE GENOMIC DNA]</scope>
    <source>
        <strain evidence="2 3">XD80</strain>
    </source>
</reference>
<name>A0A1Q8Q230_9BACI</name>
<proteinExistence type="predicted"/>
<evidence type="ECO:0000313" key="3">
    <source>
        <dbReference type="Proteomes" id="UP000185568"/>
    </source>
</evidence>
<dbReference type="Proteomes" id="UP000185568">
    <property type="component" value="Unassembled WGS sequence"/>
</dbReference>
<organism evidence="2 3">
    <name type="scientific">Domibacillus antri</name>
    <dbReference type="NCBI Taxonomy" id="1714264"/>
    <lineage>
        <taxon>Bacteria</taxon>
        <taxon>Bacillati</taxon>
        <taxon>Bacillota</taxon>
        <taxon>Bacilli</taxon>
        <taxon>Bacillales</taxon>
        <taxon>Bacillaceae</taxon>
        <taxon>Domibacillus</taxon>
    </lineage>
</organism>